<feature type="region of interest" description="Disordered" evidence="1">
    <location>
        <begin position="1"/>
        <end position="44"/>
    </location>
</feature>
<organism evidence="3 4">
    <name type="scientific">Botrimarina mediterranea</name>
    <dbReference type="NCBI Taxonomy" id="2528022"/>
    <lineage>
        <taxon>Bacteria</taxon>
        <taxon>Pseudomonadati</taxon>
        <taxon>Planctomycetota</taxon>
        <taxon>Planctomycetia</taxon>
        <taxon>Pirellulales</taxon>
        <taxon>Lacipirellulaceae</taxon>
        <taxon>Botrimarina</taxon>
    </lineage>
</organism>
<dbReference type="SUPFAM" id="SSF47413">
    <property type="entry name" value="lambda repressor-like DNA-binding domains"/>
    <property type="match status" value="1"/>
</dbReference>
<keyword evidence="4" id="KW-1185">Reference proteome</keyword>
<dbReference type="RefSeq" id="WP_145109834.1">
    <property type="nucleotide sequence ID" value="NZ_CP036349.1"/>
</dbReference>
<protein>
    <submittedName>
        <fullName evidence="3">Helix-turn-helix domain protein</fullName>
    </submittedName>
</protein>
<feature type="domain" description="HTH cro/C1-type" evidence="2">
    <location>
        <begin position="427"/>
        <end position="482"/>
    </location>
</feature>
<dbReference type="EMBL" id="CP036349">
    <property type="protein sequence ID" value="QDV73225.1"/>
    <property type="molecule type" value="Genomic_DNA"/>
</dbReference>
<dbReference type="PROSITE" id="PS50943">
    <property type="entry name" value="HTH_CROC1"/>
    <property type="match status" value="1"/>
</dbReference>
<dbReference type="InterPro" id="IPR001387">
    <property type="entry name" value="Cro/C1-type_HTH"/>
</dbReference>
<evidence type="ECO:0000256" key="1">
    <source>
        <dbReference type="SAM" id="MobiDB-lite"/>
    </source>
</evidence>
<accession>A0A518K616</accession>
<reference evidence="3 4" key="1">
    <citation type="submission" date="2019-02" db="EMBL/GenBank/DDBJ databases">
        <title>Deep-cultivation of Planctomycetes and their phenomic and genomic characterization uncovers novel biology.</title>
        <authorList>
            <person name="Wiegand S."/>
            <person name="Jogler M."/>
            <person name="Boedeker C."/>
            <person name="Pinto D."/>
            <person name="Vollmers J."/>
            <person name="Rivas-Marin E."/>
            <person name="Kohn T."/>
            <person name="Peeters S.H."/>
            <person name="Heuer A."/>
            <person name="Rast P."/>
            <person name="Oberbeckmann S."/>
            <person name="Bunk B."/>
            <person name="Jeske O."/>
            <person name="Meyerdierks A."/>
            <person name="Storesund J.E."/>
            <person name="Kallscheuer N."/>
            <person name="Luecker S."/>
            <person name="Lage O.M."/>
            <person name="Pohl T."/>
            <person name="Merkel B.J."/>
            <person name="Hornburger P."/>
            <person name="Mueller R.-W."/>
            <person name="Bruemmer F."/>
            <person name="Labrenz M."/>
            <person name="Spormann A.M."/>
            <person name="Op den Camp H."/>
            <person name="Overmann J."/>
            <person name="Amann R."/>
            <person name="Jetten M.S.M."/>
            <person name="Mascher T."/>
            <person name="Medema M.H."/>
            <person name="Devos D.P."/>
            <person name="Kaster A.-K."/>
            <person name="Ovreas L."/>
            <person name="Rohde M."/>
            <person name="Galperin M.Y."/>
            <person name="Jogler C."/>
        </authorList>
    </citation>
    <scope>NUCLEOTIDE SEQUENCE [LARGE SCALE GENOMIC DNA]</scope>
    <source>
        <strain evidence="3 4">Spa11</strain>
    </source>
</reference>
<dbReference type="Proteomes" id="UP000316426">
    <property type="component" value="Chromosome"/>
</dbReference>
<evidence type="ECO:0000259" key="2">
    <source>
        <dbReference type="PROSITE" id="PS50943"/>
    </source>
</evidence>
<feature type="region of interest" description="Disordered" evidence="1">
    <location>
        <begin position="381"/>
        <end position="418"/>
    </location>
</feature>
<dbReference type="SMART" id="SM00530">
    <property type="entry name" value="HTH_XRE"/>
    <property type="match status" value="1"/>
</dbReference>
<feature type="compositionally biased region" description="Basic and acidic residues" evidence="1">
    <location>
        <begin position="1"/>
        <end position="36"/>
    </location>
</feature>
<sequence>MAAKSEKPQSAEREEPVSPDSADKSSSKITADERTISRLPTTRRIGDDPGKALLSRAALIAAPWKAVGEVSSLWEESFILVTGLRANGPERWKVFGKYTNTRQECWLEEASNTLAKAVRIGLSTFHDYGRPRGSHKSEALPALIVGRIVIDHETLEKTWKHYELQSIAAYCDEHGLNRQEFLLAKLTAYKAYRSGNDVLHEYKRLTGEAASGKLPRARSSTLRSYALKYRSQVSSLFSNCFTWPSVMMAKKSGGRAIRLIDSRESYVWGAVELRFIDAVDPVEDALSETASSFDLGTRSWHHDLEAKCRAWLDGYVKGKQRLARVSGSVKQLIESFSTLEGELLKDTLRAIAEGLDDEALGELSRVVADEARAKGIALDYADQASSSDPTESTGSSAQSTASTATASAKNPAGASRDPVAVAVGKEIRRLRELKGKKNASDFAKLIGRTRGQLSNWETGQKLPSLKSMVLIAKALEVPTELLSSLVEGDFQESD</sequence>
<gene>
    <name evidence="3" type="ORF">Spa11_14210</name>
</gene>
<dbReference type="KEGG" id="bmei:Spa11_14210"/>
<dbReference type="GO" id="GO:0003677">
    <property type="term" value="F:DNA binding"/>
    <property type="evidence" value="ECO:0007669"/>
    <property type="project" value="InterPro"/>
</dbReference>
<evidence type="ECO:0000313" key="3">
    <source>
        <dbReference type="EMBL" id="QDV73225.1"/>
    </source>
</evidence>
<dbReference type="Gene3D" id="1.10.260.40">
    <property type="entry name" value="lambda repressor-like DNA-binding domains"/>
    <property type="match status" value="1"/>
</dbReference>
<feature type="compositionally biased region" description="Low complexity" evidence="1">
    <location>
        <begin position="385"/>
        <end position="408"/>
    </location>
</feature>
<dbReference type="Pfam" id="PF01381">
    <property type="entry name" value="HTH_3"/>
    <property type="match status" value="1"/>
</dbReference>
<proteinExistence type="predicted"/>
<dbReference type="InterPro" id="IPR010982">
    <property type="entry name" value="Lambda_DNA-bd_dom_sf"/>
</dbReference>
<dbReference type="AlphaFoldDB" id="A0A518K616"/>
<dbReference type="CDD" id="cd00093">
    <property type="entry name" value="HTH_XRE"/>
    <property type="match status" value="1"/>
</dbReference>
<evidence type="ECO:0000313" key="4">
    <source>
        <dbReference type="Proteomes" id="UP000316426"/>
    </source>
</evidence>
<name>A0A518K616_9BACT</name>